<evidence type="ECO:0000256" key="1">
    <source>
        <dbReference type="ARBA" id="ARBA00004613"/>
    </source>
</evidence>
<name>A0ABX2EE70_9BURK</name>
<dbReference type="SUPFAM" id="SSF69349">
    <property type="entry name" value="Phage fibre proteins"/>
    <property type="match status" value="2"/>
</dbReference>
<dbReference type="NCBIfam" id="TIGR03361">
    <property type="entry name" value="VI_Rhs_Vgr"/>
    <property type="match status" value="1"/>
</dbReference>
<evidence type="ECO:0000259" key="5">
    <source>
        <dbReference type="Pfam" id="PF22178"/>
    </source>
</evidence>
<comment type="caution">
    <text evidence="6">The sequence shown here is derived from an EMBL/GenBank/DDBJ whole genome shotgun (WGS) entry which is preliminary data.</text>
</comment>
<dbReference type="InterPro" id="IPR006533">
    <property type="entry name" value="T6SS_Vgr_RhsGE"/>
</dbReference>
<dbReference type="Gene3D" id="3.55.50.10">
    <property type="entry name" value="Baseplate protein-like domains"/>
    <property type="match status" value="1"/>
</dbReference>
<dbReference type="Gene3D" id="2.30.110.50">
    <property type="match status" value="1"/>
</dbReference>
<dbReference type="Pfam" id="PF22178">
    <property type="entry name" value="Gp5_trimer_C"/>
    <property type="match status" value="1"/>
</dbReference>
<dbReference type="PANTHER" id="PTHR32305:SF15">
    <property type="entry name" value="PROTEIN RHSA-RELATED"/>
    <property type="match status" value="1"/>
</dbReference>
<dbReference type="Proteomes" id="UP000737171">
    <property type="component" value="Unassembled WGS sequence"/>
</dbReference>
<feature type="domain" description="Gp5/Type VI secretion system Vgr C-terminal trimerisation" evidence="5">
    <location>
        <begin position="487"/>
        <end position="600"/>
    </location>
</feature>
<dbReference type="Pfam" id="PF05954">
    <property type="entry name" value="Phage_GPD"/>
    <property type="match status" value="1"/>
</dbReference>
<evidence type="ECO:0000256" key="3">
    <source>
        <dbReference type="ARBA" id="ARBA00022525"/>
    </source>
</evidence>
<sequence length="766" mass="84980">MNHADFKALTLADQHHRFLRMCFPKGDGPAAVLLPQELQAFECIGRDFEFSVQVISDDASLEFKGLLGRMVTVSLHREDGSRRHFNGYVFGFSLREVDGGLAHYDMLLRPWVAYLALRRDNYLFHGKTLCEQTAEIFADYPQHDWEWRVNVDDPAMTDACQFQESDHNYLHRRWEALGLHYWYEHREDGHTLVLCDDSLVHSAPVDGEPTMKWQAEAGSREDDGVLRFNPLRTVAASRYSLASFDFKNPHPRLTDTPTLNQQGDVPALEVYDWGGAYGFKDAGDGSRVSRLRMEAIEAHAKRFEARSNERCAQPHRHFTLTGHYEHGGEDAQFLILQVQHHARNNYASLGAGGPASHYENHFVCLRKKIPWRVLPGFNSTEPKIFGVQTAIVVGPAGEEIHTDEYGRVRVQFHWDRVGAFDERSSAWVRVASLWAGSNFGGIAIPRIGQEVVVQWLDGNPDRPLITGSVYNQANMPPWGLPGAQRQTGLLSRSTPGGGYGNANALRFDDTGGQEEVWLHAELDQRIEVERDESHWVGRDRTKTIDRDETVHVKHDRTETVDNDETITVHNNRTERVDHNEKISIGDNRTEDVGQNETISIGANRTEDVGQNETISIGQNRSETVGQNESINIGQNQSVTIGDNRSVTIGGMKTETVAKAKAESIGLAKALSIGAAYQVSVGGAMNTTVGLLQAEQVGISKDVKVGTSYTITAGSEFKIVVGAASFTMRADGTITISGKDIVLQASGDITGKADANIALKATQIDAN</sequence>
<dbReference type="InterPro" id="IPR054030">
    <property type="entry name" value="Gp5_Vgr_C"/>
</dbReference>
<evidence type="ECO:0000259" key="4">
    <source>
        <dbReference type="Pfam" id="PF04717"/>
    </source>
</evidence>
<dbReference type="EMBL" id="JABRWJ010000002">
    <property type="protein sequence ID" value="NRF66893.1"/>
    <property type="molecule type" value="Genomic_DNA"/>
</dbReference>
<dbReference type="RefSeq" id="WP_173121988.1">
    <property type="nucleotide sequence ID" value="NZ_JABRWJ010000002.1"/>
</dbReference>
<dbReference type="Gene3D" id="4.10.220.110">
    <property type="match status" value="1"/>
</dbReference>
<comment type="similarity">
    <text evidence="2">Belongs to the VgrG protein family.</text>
</comment>
<dbReference type="InterPro" id="IPR037026">
    <property type="entry name" value="Vgr_OB-fold_dom_sf"/>
</dbReference>
<evidence type="ECO:0000313" key="6">
    <source>
        <dbReference type="EMBL" id="NRF66893.1"/>
    </source>
</evidence>
<dbReference type="InterPro" id="IPR017847">
    <property type="entry name" value="T6SS_RhsGE_Vgr_subset"/>
</dbReference>
<dbReference type="SUPFAM" id="SSF69255">
    <property type="entry name" value="gp5 N-terminal domain-like"/>
    <property type="match status" value="1"/>
</dbReference>
<dbReference type="NCBIfam" id="TIGR01646">
    <property type="entry name" value="vgr_GE"/>
    <property type="match status" value="1"/>
</dbReference>
<organism evidence="6 7">
    <name type="scientific">Pseudaquabacterium terrae</name>
    <dbReference type="NCBI Taxonomy" id="2732868"/>
    <lineage>
        <taxon>Bacteria</taxon>
        <taxon>Pseudomonadati</taxon>
        <taxon>Pseudomonadota</taxon>
        <taxon>Betaproteobacteria</taxon>
        <taxon>Burkholderiales</taxon>
        <taxon>Sphaerotilaceae</taxon>
        <taxon>Pseudaquabacterium</taxon>
    </lineage>
</organism>
<dbReference type="InterPro" id="IPR006531">
    <property type="entry name" value="Gp5/Vgr_OB"/>
</dbReference>
<reference evidence="6 7" key="1">
    <citation type="submission" date="2020-05" db="EMBL/GenBank/DDBJ databases">
        <title>Aquincola sp. isolate from soil.</title>
        <authorList>
            <person name="Han J."/>
            <person name="Kim D.-U."/>
        </authorList>
    </citation>
    <scope>NUCLEOTIDE SEQUENCE [LARGE SCALE GENOMIC DNA]</scope>
    <source>
        <strain evidence="6 7">S2</strain>
    </source>
</reference>
<gene>
    <name evidence="6" type="primary">tssI</name>
    <name evidence="6" type="ORF">HLB44_07850</name>
</gene>
<keyword evidence="3" id="KW-0964">Secreted</keyword>
<dbReference type="Gene3D" id="2.40.50.230">
    <property type="entry name" value="Gp5 N-terminal domain"/>
    <property type="match status" value="1"/>
</dbReference>
<feature type="domain" description="Gp5/Type VI secretion system Vgr protein OB-fold" evidence="4">
    <location>
        <begin position="403"/>
        <end position="470"/>
    </location>
</feature>
<protein>
    <submittedName>
        <fullName evidence="6">Type VI secretion system tip protein VgrG</fullName>
    </submittedName>
</protein>
<dbReference type="SUPFAM" id="SSF69279">
    <property type="entry name" value="Phage tail proteins"/>
    <property type="match status" value="2"/>
</dbReference>
<proteinExistence type="inferred from homology"/>
<dbReference type="Pfam" id="PF04717">
    <property type="entry name" value="Phage_base_V"/>
    <property type="match status" value="1"/>
</dbReference>
<dbReference type="PANTHER" id="PTHR32305">
    <property type="match status" value="1"/>
</dbReference>
<evidence type="ECO:0000313" key="7">
    <source>
        <dbReference type="Proteomes" id="UP000737171"/>
    </source>
</evidence>
<comment type="subcellular location">
    <subcellularLocation>
        <location evidence="1">Secreted</location>
    </subcellularLocation>
</comment>
<evidence type="ECO:0000256" key="2">
    <source>
        <dbReference type="ARBA" id="ARBA00005558"/>
    </source>
</evidence>
<accession>A0ABX2EE70</accession>
<dbReference type="InterPro" id="IPR050708">
    <property type="entry name" value="T6SS_VgrG/RHS"/>
</dbReference>
<keyword evidence="7" id="KW-1185">Reference proteome</keyword>